<evidence type="ECO:0000256" key="5">
    <source>
        <dbReference type="PROSITE-ProRule" id="PRU00309"/>
    </source>
</evidence>
<gene>
    <name evidence="7" type="ORF">AVEN_38805_1</name>
</gene>
<dbReference type="GO" id="GO:0003677">
    <property type="term" value="F:DNA binding"/>
    <property type="evidence" value="ECO:0007669"/>
    <property type="project" value="UniProtKB-UniRule"/>
</dbReference>
<protein>
    <recommendedName>
        <fullName evidence="6">THAP-type domain-containing protein</fullName>
    </recommendedName>
</protein>
<dbReference type="SUPFAM" id="SSF57716">
    <property type="entry name" value="Glucocorticoid receptor-like (DNA-binding domain)"/>
    <property type="match status" value="1"/>
</dbReference>
<keyword evidence="4 5" id="KW-0238">DNA-binding</keyword>
<dbReference type="InterPro" id="IPR052224">
    <property type="entry name" value="THAP_domain_protein"/>
</dbReference>
<accession>A0A4Y2QNF7</accession>
<dbReference type="InterPro" id="IPR038441">
    <property type="entry name" value="THAP_Znf_sf"/>
</dbReference>
<proteinExistence type="predicted"/>
<dbReference type="GO" id="GO:0008270">
    <property type="term" value="F:zinc ion binding"/>
    <property type="evidence" value="ECO:0007669"/>
    <property type="project" value="UniProtKB-KW"/>
</dbReference>
<evidence type="ECO:0000256" key="4">
    <source>
        <dbReference type="ARBA" id="ARBA00023125"/>
    </source>
</evidence>
<dbReference type="EMBL" id="BGPR01014358">
    <property type="protein sequence ID" value="GBN64872.1"/>
    <property type="molecule type" value="Genomic_DNA"/>
</dbReference>
<dbReference type="OrthoDB" id="6764673at2759"/>
<evidence type="ECO:0000256" key="2">
    <source>
        <dbReference type="ARBA" id="ARBA00022771"/>
    </source>
</evidence>
<dbReference type="PANTHER" id="PTHR46927">
    <property type="entry name" value="AGAP005574-PA"/>
    <property type="match status" value="1"/>
</dbReference>
<reference evidence="7 8" key="1">
    <citation type="journal article" date="2019" name="Sci. Rep.">
        <title>Orb-weaving spider Araneus ventricosus genome elucidates the spidroin gene catalogue.</title>
        <authorList>
            <person name="Kono N."/>
            <person name="Nakamura H."/>
            <person name="Ohtoshi R."/>
            <person name="Moran D.A.P."/>
            <person name="Shinohara A."/>
            <person name="Yoshida Y."/>
            <person name="Fujiwara M."/>
            <person name="Mori M."/>
            <person name="Tomita M."/>
            <person name="Arakawa K."/>
        </authorList>
    </citation>
    <scope>NUCLEOTIDE SEQUENCE [LARGE SCALE GENOMIC DNA]</scope>
</reference>
<dbReference type="SMART" id="SM00980">
    <property type="entry name" value="THAP"/>
    <property type="match status" value="1"/>
</dbReference>
<organism evidence="7 8">
    <name type="scientific">Araneus ventricosus</name>
    <name type="common">Orbweaver spider</name>
    <name type="synonym">Epeira ventricosa</name>
    <dbReference type="NCBI Taxonomy" id="182803"/>
    <lineage>
        <taxon>Eukaryota</taxon>
        <taxon>Metazoa</taxon>
        <taxon>Ecdysozoa</taxon>
        <taxon>Arthropoda</taxon>
        <taxon>Chelicerata</taxon>
        <taxon>Arachnida</taxon>
        <taxon>Araneae</taxon>
        <taxon>Araneomorphae</taxon>
        <taxon>Entelegynae</taxon>
        <taxon>Araneoidea</taxon>
        <taxon>Araneidae</taxon>
        <taxon>Araneus</taxon>
    </lineage>
</organism>
<keyword evidence="1" id="KW-0479">Metal-binding</keyword>
<dbReference type="Proteomes" id="UP000499080">
    <property type="component" value="Unassembled WGS sequence"/>
</dbReference>
<dbReference type="AlphaFoldDB" id="A0A4Y2QNF7"/>
<name>A0A4Y2QNF7_ARAVE</name>
<evidence type="ECO:0000256" key="3">
    <source>
        <dbReference type="ARBA" id="ARBA00022833"/>
    </source>
</evidence>
<sequence length="366" mass="42652">MPCKCSVTPCRGNYYESNQVAVFSFPNDERLRERWLHAIPKKDFNITKNSKVCEEHFKDSEVLLNSTFSNEKTGETISAPMKRPKLKENAVPSIFPGCPSCMSSASAIRESPSEKRQRLEQVQIYLAVRESLNSKREYELKTMFTNFAEFQNCIKGHSFSSFWIVVEKNENMLFLNLSLKDDIPSIKYAVTVSNDLMLITSFMGERISKYEKVILPIKVNNLNEIFDILDYFEKGTIVESESSLNDKIHVIESVIKNAEDIFNNKNKFFFEFFLEQLHLLKCKPERNRYSPNMLVFASLLFHMSPQAYKFLRIFHYMILSDPNTILKIGTILKNSPQTEEYTNFLVYCKHAFHGFKDDDLKVFLMI</sequence>
<dbReference type="PROSITE" id="PS50950">
    <property type="entry name" value="ZF_THAP"/>
    <property type="match status" value="1"/>
</dbReference>
<dbReference type="InterPro" id="IPR006612">
    <property type="entry name" value="THAP_Znf"/>
</dbReference>
<keyword evidence="2 5" id="KW-0863">Zinc-finger</keyword>
<dbReference type="SMART" id="SM00692">
    <property type="entry name" value="DM3"/>
    <property type="match status" value="1"/>
</dbReference>
<evidence type="ECO:0000313" key="8">
    <source>
        <dbReference type="Proteomes" id="UP000499080"/>
    </source>
</evidence>
<dbReference type="PANTHER" id="PTHR46927:SF3">
    <property type="entry name" value="THAP-TYPE DOMAIN-CONTAINING PROTEIN"/>
    <property type="match status" value="1"/>
</dbReference>
<dbReference type="Pfam" id="PF05485">
    <property type="entry name" value="THAP"/>
    <property type="match status" value="1"/>
</dbReference>
<dbReference type="Gene3D" id="6.20.210.20">
    <property type="entry name" value="THAP domain"/>
    <property type="match status" value="1"/>
</dbReference>
<evidence type="ECO:0000259" key="6">
    <source>
        <dbReference type="PROSITE" id="PS50950"/>
    </source>
</evidence>
<comment type="caution">
    <text evidence="7">The sequence shown here is derived from an EMBL/GenBank/DDBJ whole genome shotgun (WGS) entry which is preliminary data.</text>
</comment>
<keyword evidence="8" id="KW-1185">Reference proteome</keyword>
<keyword evidence="3" id="KW-0862">Zinc</keyword>
<feature type="domain" description="THAP-type" evidence="6">
    <location>
        <begin position="1"/>
        <end position="95"/>
    </location>
</feature>
<evidence type="ECO:0000256" key="1">
    <source>
        <dbReference type="ARBA" id="ARBA00022723"/>
    </source>
</evidence>
<evidence type="ECO:0000313" key="7">
    <source>
        <dbReference type="EMBL" id="GBN64872.1"/>
    </source>
</evidence>